<evidence type="ECO:0000259" key="2">
    <source>
        <dbReference type="PROSITE" id="PS51352"/>
    </source>
</evidence>
<dbReference type="InterPro" id="IPR041205">
    <property type="entry name" value="ScsC_N"/>
</dbReference>
<dbReference type="Gene3D" id="3.40.30.10">
    <property type="entry name" value="Glutaredoxin"/>
    <property type="match status" value="1"/>
</dbReference>
<dbReference type="InterPro" id="IPR001853">
    <property type="entry name" value="DSBA-like_thioredoxin_dom"/>
</dbReference>
<evidence type="ECO:0000313" key="4">
    <source>
        <dbReference type="Proteomes" id="UP001239680"/>
    </source>
</evidence>
<dbReference type="InterPro" id="IPR036249">
    <property type="entry name" value="Thioredoxin-like_sf"/>
</dbReference>
<protein>
    <submittedName>
        <fullName evidence="3">DsbA family protein</fullName>
    </submittedName>
</protein>
<feature type="chain" id="PRO_5045684832" evidence="1">
    <location>
        <begin position="19"/>
        <end position="247"/>
    </location>
</feature>
<keyword evidence="1" id="KW-0732">Signal</keyword>
<keyword evidence="4" id="KW-1185">Reference proteome</keyword>
<proteinExistence type="predicted"/>
<name>A0ABU0VVX2_9RHOB</name>
<gene>
    <name evidence="3" type="ORF">Q9295_03265</name>
</gene>
<accession>A0ABU0VVX2</accession>
<organism evidence="3 4">
    <name type="scientific">Pseudogemmobacter lacusdianii</name>
    <dbReference type="NCBI Taxonomy" id="3069608"/>
    <lineage>
        <taxon>Bacteria</taxon>
        <taxon>Pseudomonadati</taxon>
        <taxon>Pseudomonadota</taxon>
        <taxon>Alphaproteobacteria</taxon>
        <taxon>Rhodobacterales</taxon>
        <taxon>Paracoccaceae</taxon>
        <taxon>Pseudogemmobacter</taxon>
    </lineage>
</organism>
<evidence type="ECO:0000256" key="1">
    <source>
        <dbReference type="SAM" id="SignalP"/>
    </source>
</evidence>
<feature type="signal peptide" evidence="1">
    <location>
        <begin position="1"/>
        <end position="18"/>
    </location>
</feature>
<dbReference type="PROSITE" id="PS51352">
    <property type="entry name" value="THIOREDOXIN_2"/>
    <property type="match status" value="1"/>
</dbReference>
<dbReference type="Proteomes" id="UP001239680">
    <property type="component" value="Unassembled WGS sequence"/>
</dbReference>
<dbReference type="RefSeq" id="WP_306679075.1">
    <property type="nucleotide sequence ID" value="NZ_JAVDBT010000003.1"/>
</dbReference>
<evidence type="ECO:0000313" key="3">
    <source>
        <dbReference type="EMBL" id="MDQ2065380.1"/>
    </source>
</evidence>
<dbReference type="PANTHER" id="PTHR35272:SF3">
    <property type="entry name" value="THIOL:DISULFIDE INTERCHANGE PROTEIN DSBC"/>
    <property type="match status" value="1"/>
</dbReference>
<dbReference type="Pfam" id="PF18312">
    <property type="entry name" value="ScsC_N"/>
    <property type="match status" value="1"/>
</dbReference>
<reference evidence="3 4" key="1">
    <citation type="submission" date="2023-08" db="EMBL/GenBank/DDBJ databases">
        <title>Characterization of two Paracoccaceae strains isolated from Phycosphere and proposal of Xinfangfangia lacusdiani sp. nov.</title>
        <authorList>
            <person name="Deng Y."/>
            <person name="Zhang Y.Q."/>
        </authorList>
    </citation>
    <scope>NUCLEOTIDE SEQUENCE [LARGE SCALE GENOMIC DNA]</scope>
    <source>
        <strain evidence="3 4">CPCC 101601</strain>
    </source>
</reference>
<dbReference type="SUPFAM" id="SSF52833">
    <property type="entry name" value="Thioredoxin-like"/>
    <property type="match status" value="1"/>
</dbReference>
<feature type="domain" description="Thioredoxin" evidence="2">
    <location>
        <begin position="51"/>
        <end position="245"/>
    </location>
</feature>
<dbReference type="CDD" id="cd03023">
    <property type="entry name" value="DsbA_Com1_like"/>
    <property type="match status" value="1"/>
</dbReference>
<dbReference type="InterPro" id="IPR013766">
    <property type="entry name" value="Thioredoxin_domain"/>
</dbReference>
<dbReference type="Pfam" id="PF01323">
    <property type="entry name" value="DSBA"/>
    <property type="match status" value="1"/>
</dbReference>
<dbReference type="PANTHER" id="PTHR35272">
    <property type="entry name" value="THIOL:DISULFIDE INTERCHANGE PROTEIN DSBC-RELATED"/>
    <property type="match status" value="1"/>
</dbReference>
<dbReference type="EMBL" id="JAVDBT010000003">
    <property type="protein sequence ID" value="MDQ2065380.1"/>
    <property type="molecule type" value="Genomic_DNA"/>
</dbReference>
<comment type="caution">
    <text evidence="3">The sequence shown here is derived from an EMBL/GenBank/DDBJ whole genome shotgun (WGS) entry which is preliminary data.</text>
</comment>
<sequence>MRFTLALLAALTTSTAYAGGLGEMTDAERSAFREEVKAYLMEHPEVIVEAMTELQAREELASADRDVQMLAANQDAIFNSPGDWVGGNPDGDITVVEFMDYRCGYCRKAYQEVEDLVSADGNIRFVLKEFPILGEESLYSAQFALAVRALYGDDAYKAAHDALVTLRGPSTPETLGRLATDLGHDPAAVTEKMSSPEVEAVIMSNHALANALEINGTPTFVINGTMLRGYVPLDGMRQIVAGEREEG</sequence>
<dbReference type="InterPro" id="IPR051470">
    <property type="entry name" value="Thiol:disulfide_interchange"/>
</dbReference>